<dbReference type="Gene3D" id="3.40.50.1820">
    <property type="entry name" value="alpha/beta hydrolase"/>
    <property type="match status" value="1"/>
</dbReference>
<dbReference type="GO" id="GO:0016020">
    <property type="term" value="C:membrane"/>
    <property type="evidence" value="ECO:0007669"/>
    <property type="project" value="TreeGrafter"/>
</dbReference>
<dbReference type="EMBL" id="JADEXS010000022">
    <property type="protein sequence ID" value="MBE9021452.1"/>
    <property type="molecule type" value="Genomic_DNA"/>
</dbReference>
<evidence type="ECO:0000259" key="2">
    <source>
        <dbReference type="Pfam" id="PF00561"/>
    </source>
</evidence>
<dbReference type="InterPro" id="IPR050266">
    <property type="entry name" value="AB_hydrolase_sf"/>
</dbReference>
<keyword evidence="4" id="KW-0378">Hydrolase</keyword>
<name>A0A8J7CZE1_DESMC</name>
<keyword evidence="1" id="KW-1133">Transmembrane helix</keyword>
<dbReference type="InterPro" id="IPR013595">
    <property type="entry name" value="Pept_S33_TAP-like_C"/>
</dbReference>
<dbReference type="Proteomes" id="UP000622533">
    <property type="component" value="Unassembled WGS sequence"/>
</dbReference>
<dbReference type="PANTHER" id="PTHR43798">
    <property type="entry name" value="MONOACYLGLYCEROL LIPASE"/>
    <property type="match status" value="1"/>
</dbReference>
<feature type="domain" description="AB hydrolase-1" evidence="2">
    <location>
        <begin position="103"/>
        <end position="208"/>
    </location>
</feature>
<dbReference type="InterPro" id="IPR000073">
    <property type="entry name" value="AB_hydrolase_1"/>
</dbReference>
<accession>A0A8J7CZE1</accession>
<comment type="caution">
    <text evidence="4">The sequence shown here is derived from an EMBL/GenBank/DDBJ whole genome shotgun (WGS) entry which is preliminary data.</text>
</comment>
<keyword evidence="1" id="KW-0812">Transmembrane</keyword>
<sequence>MIFMPHNFLLIWLVQLLSIAVIGGGGYILYEWYEGELVGTFYLVAGLVMVLWTFGGRFISLPMLRRPGADEPKFIRSKTVQRLPRPDGSVLQVEFFGPEDGQPIILSHGWGPNSTVWYYAKRQLSDRFRVIVWDLPGLGKSSKPKNNDHSIEKYARDLEAVIAIAGDKPVILIGHSMGGMINLTFCRLFPEQLGSRVAGLILVDTTYTNPVKTCIFSNLVRKLQKPILEPVLYLTTVLWPIFWLMTWLSYLNGSLYITVELSGFTGTETRGQLNFAGFLSALGSPGVLARGTLAMFNFDETDTLATIKVPVLVVCGGLDIATKPVASDRMKAELQNSQRVTINPGGHMALMEQNQQFSEAVSAFCADCSNSSVYP</sequence>
<organism evidence="4 5">
    <name type="scientific">Desmonostoc muscorum LEGE 12446</name>
    <dbReference type="NCBI Taxonomy" id="1828758"/>
    <lineage>
        <taxon>Bacteria</taxon>
        <taxon>Bacillati</taxon>
        <taxon>Cyanobacteriota</taxon>
        <taxon>Cyanophyceae</taxon>
        <taxon>Nostocales</taxon>
        <taxon>Nostocaceae</taxon>
        <taxon>Desmonostoc</taxon>
    </lineage>
</organism>
<evidence type="ECO:0000313" key="5">
    <source>
        <dbReference type="Proteomes" id="UP000622533"/>
    </source>
</evidence>
<proteinExistence type="predicted"/>
<dbReference type="PANTHER" id="PTHR43798:SF33">
    <property type="entry name" value="HYDROLASE, PUTATIVE (AFU_ORTHOLOGUE AFUA_2G14860)-RELATED"/>
    <property type="match status" value="1"/>
</dbReference>
<evidence type="ECO:0000256" key="1">
    <source>
        <dbReference type="SAM" id="Phobius"/>
    </source>
</evidence>
<dbReference type="SUPFAM" id="SSF53474">
    <property type="entry name" value="alpha/beta-Hydrolases"/>
    <property type="match status" value="1"/>
</dbReference>
<evidence type="ECO:0000259" key="3">
    <source>
        <dbReference type="Pfam" id="PF08386"/>
    </source>
</evidence>
<feature type="transmembrane region" description="Helical" evidence="1">
    <location>
        <begin position="40"/>
        <end position="59"/>
    </location>
</feature>
<dbReference type="Pfam" id="PF00561">
    <property type="entry name" value="Abhydrolase_1"/>
    <property type="match status" value="1"/>
</dbReference>
<feature type="transmembrane region" description="Helical" evidence="1">
    <location>
        <begin position="231"/>
        <end position="251"/>
    </location>
</feature>
<dbReference type="Pfam" id="PF08386">
    <property type="entry name" value="Abhydrolase_4"/>
    <property type="match status" value="1"/>
</dbReference>
<gene>
    <name evidence="4" type="ORF">IQ276_02950</name>
</gene>
<keyword evidence="5" id="KW-1185">Reference proteome</keyword>
<dbReference type="AlphaFoldDB" id="A0A8J7CZE1"/>
<dbReference type="InterPro" id="IPR029058">
    <property type="entry name" value="AB_hydrolase_fold"/>
</dbReference>
<dbReference type="GO" id="GO:0016787">
    <property type="term" value="F:hydrolase activity"/>
    <property type="evidence" value="ECO:0007669"/>
    <property type="project" value="UniProtKB-KW"/>
</dbReference>
<evidence type="ECO:0000313" key="4">
    <source>
        <dbReference type="EMBL" id="MBE9021452.1"/>
    </source>
</evidence>
<protein>
    <submittedName>
        <fullName evidence="4">Alpha/beta hydrolase</fullName>
    </submittedName>
</protein>
<reference evidence="4" key="1">
    <citation type="submission" date="2020-10" db="EMBL/GenBank/DDBJ databases">
        <authorList>
            <person name="Castelo-Branco R."/>
            <person name="Eusebio N."/>
            <person name="Adriana R."/>
            <person name="Vieira A."/>
            <person name="Brugerolle De Fraissinette N."/>
            <person name="Rezende De Castro R."/>
            <person name="Schneider M.P."/>
            <person name="Vasconcelos V."/>
            <person name="Leao P.N."/>
        </authorList>
    </citation>
    <scope>NUCLEOTIDE SEQUENCE</scope>
    <source>
        <strain evidence="4">LEGE 12446</strain>
    </source>
</reference>
<feature type="domain" description="Peptidase S33 tripeptidyl aminopeptidase-like C-terminal" evidence="3">
    <location>
        <begin position="307"/>
        <end position="366"/>
    </location>
</feature>
<keyword evidence="1" id="KW-0472">Membrane</keyword>
<dbReference type="PRINTS" id="PR00111">
    <property type="entry name" value="ABHYDROLASE"/>
</dbReference>